<keyword evidence="1" id="KW-0472">Membrane</keyword>
<dbReference type="CDD" id="cd02208">
    <property type="entry name" value="cupin_RmlC-like"/>
    <property type="match status" value="1"/>
</dbReference>
<accession>A0A383W533</accession>
<keyword evidence="4" id="KW-1185">Reference proteome</keyword>
<dbReference type="PANTHER" id="PTHR36440:SF1">
    <property type="entry name" value="PUTATIVE (AFU_ORTHOLOGUE AFUA_8G07350)-RELATED"/>
    <property type="match status" value="1"/>
</dbReference>
<protein>
    <recommendedName>
        <fullName evidence="2">Cupin type-2 domain-containing protein</fullName>
    </recommendedName>
</protein>
<dbReference type="Proteomes" id="UP000256970">
    <property type="component" value="Unassembled WGS sequence"/>
</dbReference>
<keyword evidence="1" id="KW-1133">Transmembrane helix</keyword>
<keyword evidence="1" id="KW-0812">Transmembrane</keyword>
<dbReference type="AlphaFoldDB" id="A0A383W533"/>
<evidence type="ECO:0000259" key="2">
    <source>
        <dbReference type="Pfam" id="PF07883"/>
    </source>
</evidence>
<organism evidence="3 4">
    <name type="scientific">Tetradesmus obliquus</name>
    <name type="common">Green alga</name>
    <name type="synonym">Acutodesmus obliquus</name>
    <dbReference type="NCBI Taxonomy" id="3088"/>
    <lineage>
        <taxon>Eukaryota</taxon>
        <taxon>Viridiplantae</taxon>
        <taxon>Chlorophyta</taxon>
        <taxon>core chlorophytes</taxon>
        <taxon>Chlorophyceae</taxon>
        <taxon>CS clade</taxon>
        <taxon>Sphaeropleales</taxon>
        <taxon>Scenedesmaceae</taxon>
        <taxon>Tetradesmus</taxon>
    </lineage>
</organism>
<dbReference type="EMBL" id="FNXT01001155">
    <property type="protein sequence ID" value="SZX72748.1"/>
    <property type="molecule type" value="Genomic_DNA"/>
</dbReference>
<dbReference type="PANTHER" id="PTHR36440">
    <property type="entry name" value="PUTATIVE (AFU_ORTHOLOGUE AFUA_8G07350)-RELATED"/>
    <property type="match status" value="1"/>
</dbReference>
<dbReference type="SUPFAM" id="SSF51182">
    <property type="entry name" value="RmlC-like cupins"/>
    <property type="match status" value="1"/>
</dbReference>
<name>A0A383W533_TETOB</name>
<feature type="transmembrane region" description="Helical" evidence="1">
    <location>
        <begin position="12"/>
        <end position="31"/>
    </location>
</feature>
<evidence type="ECO:0000313" key="4">
    <source>
        <dbReference type="Proteomes" id="UP000256970"/>
    </source>
</evidence>
<gene>
    <name evidence="3" type="ORF">BQ4739_LOCUS12895</name>
</gene>
<dbReference type="InterPro" id="IPR013096">
    <property type="entry name" value="Cupin_2"/>
</dbReference>
<dbReference type="STRING" id="3088.A0A383W533"/>
<dbReference type="Pfam" id="PF07883">
    <property type="entry name" value="Cupin_2"/>
    <property type="match status" value="1"/>
</dbReference>
<reference evidence="3 4" key="1">
    <citation type="submission" date="2016-10" db="EMBL/GenBank/DDBJ databases">
        <authorList>
            <person name="Cai Z."/>
        </authorList>
    </citation>
    <scope>NUCLEOTIDE SEQUENCE [LARGE SCALE GENOMIC DNA]</scope>
</reference>
<evidence type="ECO:0000313" key="3">
    <source>
        <dbReference type="EMBL" id="SZX72748.1"/>
    </source>
</evidence>
<dbReference type="InterPro" id="IPR014710">
    <property type="entry name" value="RmlC-like_jellyroll"/>
</dbReference>
<dbReference type="InterPro" id="IPR053146">
    <property type="entry name" value="QDO-like"/>
</dbReference>
<proteinExistence type="predicted"/>
<evidence type="ECO:0000256" key="1">
    <source>
        <dbReference type="SAM" id="Phobius"/>
    </source>
</evidence>
<feature type="domain" description="Cupin type-2" evidence="2">
    <location>
        <begin position="92"/>
        <end position="145"/>
    </location>
</feature>
<dbReference type="InterPro" id="IPR011051">
    <property type="entry name" value="RmlC_Cupin_sf"/>
</dbReference>
<dbReference type="Gene3D" id="2.60.120.10">
    <property type="entry name" value="Jelly Rolls"/>
    <property type="match status" value="1"/>
</dbReference>
<sequence>MALNLISSSTASSRLGLVGVMLSGLCLYMQYHLYSLPRADFTGLEYFEDSSNSTGTRYRVLSRASSAGGARAELELLVRPSAAGFYPKLPGSMPYHSHAQQEESLAVLSGTMGYSLDGRAANATAGEVVLLPAGSKHTFWCSGSEGLLLRATLAPPGPMAEAFYENLAGLGATYGDVARIHPLQLVVLLQGGGVQVEDLPRVMSWAIQRLLVPFAQLLGFTASYPQYVSAGAAGLSHD</sequence>